<evidence type="ECO:0000313" key="3">
    <source>
        <dbReference type="EMBL" id="MBD4340482.1"/>
    </source>
</evidence>
<dbReference type="Pfam" id="PF03471">
    <property type="entry name" value="CorC_HlyC"/>
    <property type="match status" value="1"/>
</dbReference>
<organism evidence="3 4">
    <name type="scientific">Xanthomonas citri pv. citri</name>
    <dbReference type="NCBI Taxonomy" id="611301"/>
    <lineage>
        <taxon>Bacteria</taxon>
        <taxon>Pseudomonadati</taxon>
        <taxon>Pseudomonadota</taxon>
        <taxon>Gammaproteobacteria</taxon>
        <taxon>Lysobacterales</taxon>
        <taxon>Lysobacteraceae</taxon>
        <taxon>Xanthomonas</taxon>
    </lineage>
</organism>
<comment type="caution">
    <text evidence="3">The sequence shown here is derived from an EMBL/GenBank/DDBJ whole genome shotgun (WGS) entry which is preliminary data.</text>
</comment>
<name>A0A8I0LBM5_XANCI</name>
<protein>
    <recommendedName>
        <fullName evidence="2">Transporter-associated domain-containing protein</fullName>
    </recommendedName>
</protein>
<evidence type="ECO:0000313" key="4">
    <source>
        <dbReference type="Proteomes" id="UP000653002"/>
    </source>
</evidence>
<dbReference type="AlphaFoldDB" id="A0A8I0LBM5"/>
<evidence type="ECO:0000256" key="1">
    <source>
        <dbReference type="SAM" id="MobiDB-lite"/>
    </source>
</evidence>
<gene>
    <name evidence="3" type="ORF">GUH15_31465</name>
</gene>
<proteinExistence type="predicted"/>
<feature type="non-terminal residue" evidence="3">
    <location>
        <position position="78"/>
    </location>
</feature>
<feature type="domain" description="Transporter-associated" evidence="2">
    <location>
        <begin position="1"/>
        <end position="55"/>
    </location>
</feature>
<dbReference type="Proteomes" id="UP000653002">
    <property type="component" value="Unassembled WGS sequence"/>
</dbReference>
<dbReference type="InterPro" id="IPR036318">
    <property type="entry name" value="FAD-bd_PCMH-like_sf"/>
</dbReference>
<dbReference type="InterPro" id="IPR005170">
    <property type="entry name" value="Transptr-assoc_dom"/>
</dbReference>
<dbReference type="EMBL" id="JAABFR010002652">
    <property type="protein sequence ID" value="MBD4340482.1"/>
    <property type="molecule type" value="Genomic_DNA"/>
</dbReference>
<sequence>LPEDEDYDTLGGLIFSQFTTIPQDGSTPDLDCFGLHIHVEKLEDHRVETALVTKLATEDDHADDHPETLLDRLRSRDD</sequence>
<reference evidence="3" key="1">
    <citation type="submission" date="2020-01" db="EMBL/GenBank/DDBJ databases">
        <authorList>
            <person name="Richard D."/>
        </authorList>
    </citation>
    <scope>NUCLEOTIDE SEQUENCE</scope>
    <source>
        <strain evidence="3">JP541</strain>
    </source>
</reference>
<feature type="region of interest" description="Disordered" evidence="1">
    <location>
        <begin position="58"/>
        <end position="78"/>
    </location>
</feature>
<dbReference type="Gene3D" id="3.30.465.10">
    <property type="match status" value="1"/>
</dbReference>
<dbReference type="GO" id="GO:0050660">
    <property type="term" value="F:flavin adenine dinucleotide binding"/>
    <property type="evidence" value="ECO:0007669"/>
    <property type="project" value="InterPro"/>
</dbReference>
<dbReference type="InterPro" id="IPR016169">
    <property type="entry name" value="FAD-bd_PCMH_sub2"/>
</dbReference>
<accession>A0A8I0LBM5</accession>
<feature type="non-terminal residue" evidence="3">
    <location>
        <position position="1"/>
    </location>
</feature>
<dbReference type="SUPFAM" id="SSF56176">
    <property type="entry name" value="FAD-binding/transporter-associated domain-like"/>
    <property type="match status" value="1"/>
</dbReference>
<evidence type="ECO:0000259" key="2">
    <source>
        <dbReference type="Pfam" id="PF03471"/>
    </source>
</evidence>